<dbReference type="RefSeq" id="WP_079565243.1">
    <property type="nucleotide sequence ID" value="NZ_LT670818.1"/>
</dbReference>
<organism evidence="1 2">
    <name type="scientific">Bradyrhizobium erythrophlei</name>
    <dbReference type="NCBI Taxonomy" id="1437360"/>
    <lineage>
        <taxon>Bacteria</taxon>
        <taxon>Pseudomonadati</taxon>
        <taxon>Pseudomonadota</taxon>
        <taxon>Alphaproteobacteria</taxon>
        <taxon>Hyphomicrobiales</taxon>
        <taxon>Nitrobacteraceae</taxon>
        <taxon>Bradyrhizobium</taxon>
    </lineage>
</organism>
<accession>A0A1M5I543</accession>
<gene>
    <name evidence="1" type="ORF">SAMN05444169_1292</name>
</gene>
<evidence type="ECO:0000313" key="2">
    <source>
        <dbReference type="Proteomes" id="UP000190675"/>
    </source>
</evidence>
<protein>
    <submittedName>
        <fullName evidence="1">Uncharacterized protein</fullName>
    </submittedName>
</protein>
<name>A0A1M5I543_9BRAD</name>
<dbReference type="AlphaFoldDB" id="A0A1M5I543"/>
<dbReference type="Proteomes" id="UP000190675">
    <property type="component" value="Chromosome I"/>
</dbReference>
<dbReference type="EMBL" id="LT670818">
    <property type="protein sequence ID" value="SHG23392.1"/>
    <property type="molecule type" value="Genomic_DNA"/>
</dbReference>
<proteinExistence type="predicted"/>
<evidence type="ECO:0000313" key="1">
    <source>
        <dbReference type="EMBL" id="SHG23392.1"/>
    </source>
</evidence>
<dbReference type="OrthoDB" id="8075301at2"/>
<reference evidence="1 2" key="1">
    <citation type="submission" date="2016-11" db="EMBL/GenBank/DDBJ databases">
        <authorList>
            <person name="Jaros S."/>
            <person name="Januszkiewicz K."/>
            <person name="Wedrychowicz H."/>
        </authorList>
    </citation>
    <scope>NUCLEOTIDE SEQUENCE [LARGE SCALE GENOMIC DNA]</scope>
    <source>
        <strain evidence="1 2">GAS242</strain>
    </source>
</reference>
<sequence length="137" mass="15846">MGRIERLQVTNHERWGKLVKTWATGKNYLEDDNEYPLPTTMDEFKEQLAKAQVFATVPERFKQIQFVSSDQETILVRLPPKVMIADSEALLNEPGATYPLPPFYKRLFNGMEPVIPEDEKFRVHAERIGDYTISNCA</sequence>